<evidence type="ECO:0000313" key="3">
    <source>
        <dbReference type="Proteomes" id="UP000663856"/>
    </source>
</evidence>
<feature type="region of interest" description="Disordered" evidence="1">
    <location>
        <begin position="2950"/>
        <end position="2974"/>
    </location>
</feature>
<feature type="region of interest" description="Disordered" evidence="1">
    <location>
        <begin position="836"/>
        <end position="865"/>
    </location>
</feature>
<feature type="compositionally biased region" description="Polar residues" evidence="1">
    <location>
        <begin position="1766"/>
        <end position="1789"/>
    </location>
</feature>
<feature type="region of interest" description="Disordered" evidence="1">
    <location>
        <begin position="2702"/>
        <end position="2722"/>
    </location>
</feature>
<feature type="region of interest" description="Disordered" evidence="1">
    <location>
        <begin position="795"/>
        <end position="822"/>
    </location>
</feature>
<gene>
    <name evidence="2" type="ORF">WKI299_LOCUS8591</name>
</gene>
<feature type="region of interest" description="Disordered" evidence="1">
    <location>
        <begin position="1551"/>
        <end position="1570"/>
    </location>
</feature>
<feature type="compositionally biased region" description="Basic and acidic residues" evidence="1">
    <location>
        <begin position="2745"/>
        <end position="2758"/>
    </location>
</feature>
<feature type="compositionally biased region" description="Basic and acidic residues" evidence="1">
    <location>
        <begin position="911"/>
        <end position="938"/>
    </location>
</feature>
<feature type="compositionally biased region" description="Basic and acidic residues" evidence="1">
    <location>
        <begin position="1667"/>
        <end position="1677"/>
    </location>
</feature>
<feature type="compositionally biased region" description="Low complexity" evidence="1">
    <location>
        <begin position="1847"/>
        <end position="1860"/>
    </location>
</feature>
<feature type="region of interest" description="Disordered" evidence="1">
    <location>
        <begin position="2828"/>
        <end position="2855"/>
    </location>
</feature>
<feature type="compositionally biased region" description="Polar residues" evidence="1">
    <location>
        <begin position="1679"/>
        <end position="1689"/>
    </location>
</feature>
<feature type="compositionally biased region" description="Polar residues" evidence="1">
    <location>
        <begin position="1227"/>
        <end position="1240"/>
    </location>
</feature>
<feature type="compositionally biased region" description="Low complexity" evidence="1">
    <location>
        <begin position="1727"/>
        <end position="1746"/>
    </location>
</feature>
<feature type="region of interest" description="Disordered" evidence="1">
    <location>
        <begin position="1823"/>
        <end position="1864"/>
    </location>
</feature>
<dbReference type="EMBL" id="CAJNRF010002783">
    <property type="protein sequence ID" value="CAF2042572.1"/>
    <property type="molecule type" value="Genomic_DNA"/>
</dbReference>
<feature type="compositionally biased region" description="Polar residues" evidence="1">
    <location>
        <begin position="2271"/>
        <end position="2280"/>
    </location>
</feature>
<feature type="region of interest" description="Disordered" evidence="1">
    <location>
        <begin position="177"/>
        <end position="196"/>
    </location>
</feature>
<feature type="compositionally biased region" description="Low complexity" evidence="1">
    <location>
        <begin position="177"/>
        <end position="187"/>
    </location>
</feature>
<protein>
    <submittedName>
        <fullName evidence="2">Uncharacterized protein</fullName>
    </submittedName>
</protein>
<feature type="compositionally biased region" description="Polar residues" evidence="1">
    <location>
        <begin position="1395"/>
        <end position="1409"/>
    </location>
</feature>
<feature type="region of interest" description="Disordered" evidence="1">
    <location>
        <begin position="1879"/>
        <end position="1909"/>
    </location>
</feature>
<feature type="region of interest" description="Disordered" evidence="1">
    <location>
        <begin position="1218"/>
        <end position="1252"/>
    </location>
</feature>
<feature type="compositionally biased region" description="Polar residues" evidence="1">
    <location>
        <begin position="3214"/>
        <end position="3226"/>
    </location>
</feature>
<feature type="compositionally biased region" description="Basic and acidic residues" evidence="1">
    <location>
        <begin position="952"/>
        <end position="979"/>
    </location>
</feature>
<feature type="region of interest" description="Disordered" evidence="1">
    <location>
        <begin position="2013"/>
        <end position="2032"/>
    </location>
</feature>
<accession>A0A816P208</accession>
<sequence>MISLNVQWVPVNDRSGAYQWNGTDANNRKEKTVTFFGTGEMRGKQHAKAITPPSSDYTDAYLSAIASKPIPTRHVNLISTAVFAKAAPIPLKPPSPPLPSKQSIKTSETRFTNINKIQSSSPAEKLIPTSSSRSSTYSSSAISDRSTSYEPLSTTQYSSPQSQTFTSSYSTLLRSAPSTLTTTPTPSVDSQRSYTTFPSRSQPWLSTLPSVSRYETSYNSIYKPLPAYSFQSYPPSNTYTTSLSSSSTESTFKPTVPSRSTSLLSAYNINQSSISESTIRSTSTREKQFDRPETLLFQHDEDMRPSKLEKPPPILSSPMASPVTRQELKIEPERLLMEELSGYSSEPIRILENTIDKYDSLINQISEVLASVSPLSSTLSSMSPGKSVLDYQLSSDSSPVLPTKAIQPALSQQSITVTTRTGNTEQTKPTHLIIGDSYEKVVTVTSDTDKNISLFSDIQIPTVITTEEKEEQRTLSSDEFPVQTLVEQETLKSTIEQQDESQLKLGTALGNQEHETSFVNNEEKKVTESLLSTERQVLPVIEEETEATKSLTMKQTQLVATDQSSYVTVDEKSEETTVAMTGDQIKTSTAEDLKVEIQPDVTGEQQINLEAKEPEQETHSLLEGQQQISAITEITTTTVTTEDHQILSTTTEQKEGETKWSSADEQQVSWIPETETKIESEVESQPVSISPEQKADETNITATEKQQVSLVTEEQEAEKTQIVVIDEQQPVSTISEETETTAITSSVDEQQVASITETETKLESAVETQYVPISTEQSEDDVKIASIEEQVSPVTDVRNEGETNLKSAVETQPVPISAEQSEDEVKIISIQEQVSPVTHVEREEETKVEPFVEPESVSTEQKGDEAKIVSIEEQISPVTQIQKEDETKVEPVLELQSVPIPKEQVSPVTDMGKEEETKAETRVEPESVSTEQKDDEVKIVSIQEQVSPVTDVGKEEETKVETRVEPESVSTEQKDDEAKIVSVQEQVSLVTDVGNEDATNLESAVETRPVPISTEQSEDEVKIVSIEEQVSPLTDAQKEEEPKVEPFVEPESVLVPTERNEDETKIVSIDEQVSPVTDVGKEEETKFEAIIKPEPVLVPTEEKQDEGNVVSTEEHLSSVTATQEEEETKTAFVDNQQIPAVTVEEEVEKTNAVTINEQQDVLSTQADNEVTAIISSITETETKVESVVEPEPLLISMEHNANDVKIVSTEEQQTLLVKKTQKDEGTKTASLDEQQVPSATEEQEAEITKPVVNDEQNAAVIIETEVEPVLELQHVPASTEQNENKVKIASIEEQISSVTQIQKEDETNLESAVETRPVPISTEQSEDEVKIVSIDEQVSPVVDTQKEDEIKVEPVLELQSVPIPTEQNEDEVKIASIEEQISSVTQIQKEDETKLQSAVETQSVPISTEQSEDKAKIVSTEEQVSPLTDAQKEEETKVETRVEPESVSAEQKDDEAKIVSIEEQVSPAVDTQKEDETKVETRVEPESVSTKENEDDAKIILSDEQQALPLTDAQKKEEDTNMASVDEQQVLQVTEEQEAVKTKILDIDEQQDVSAIPEEEQAKSVASSIDEQHAVLKTEAEEREETKMLFADEQEMVSASEEEKQELKTLTEYAEELSSFVVEEVNKLNVVSIEEHQVSSTSTDEKQNEENVLSTIKQETRLVPVEEKIEEKEDESKILSNEVQQVQSVNEDERKEETTNASVDEHSTIALAEEKIAEEFQIASSTEVENVQASSASSEEQQTQVVTDDEAKFSISNTEREPIVSEEQSLMSITPAVDTSATDLLPSSESKSDDEKVIDTHIDVFQQQTDLLVKETSPSVSVTKSSKETRKHVTWDETVVDNEDGESSSSESVIDENSTSETSITVTPVENDTAETIDNKDITASESNINADQRVTSSDVTEPQLTSDETISLSNPLEFSSTLSSTDNQSFAVVDSTDLQSVSTEQQVNASCCANDHESLQATFPNEQQIISSDSIDREAKSCSPGEASAIVSDSTSQEITLSDVTQSQLSFNEQRVHTTTNSTDTQSISTTDSSIEDTFTVDEISTINSDITSNADIGKHAEEVAIDSHEVETSAPLVEILPQELETSIIDSTTLSLQPTIVSPTGTLADTVTNRYISSDVYHGYLGEHKQFLQDASPIANDSTAESLIASLRESLITPTTPLIETIQDVVSSMQTTTYSYKIQSETTQHSQDDTNLATAVADELPEDYAYDETPVEKNQFTIDNSEQLKAAFESLRQTAIAPIAAITETIQASMSSSQSDNQEISSSSNTEQLTTTNLEGKSSIVEIESSSGEQTNDNGNQEISSVDIDNIQESISQAITKTSQNVVTTITLSTDTHTEGETIVQQEKPEGQSIDDSITVYSLTEETKADDRESSNDFLADSIVPISLDTIGISAESLIEHKENQQTVSIESSSLEIPESISVVQKSESTTAETIELTPVNQNEEPISMSSSVAVEQADTSNKQQTTLVDHSTDEKTSAYAISTMHTDHAEQVSVSTSTPSEQLDVTVAPEISEAKTSNETTIEHSSGANESTETKITFETIHDVITHPFETITRKVQSMISTSINEQTSGNAEKPFVGTWEEVGVSKEHQTTETENLGIDEQKVESSETKTTFENICDFVRHPITTISQEIQTVLTSSTTEEVPSFEQQTSIIMTDQKKDEDILSTAMKSNFETSRDTITKSSTTITNETVQDIVLNSTEQTSSPEEKEQISTIQQSQSYLQDQVQGELEARSTRVSSQIFDDEKQESQNERTVDDDIENIVSQHEISADANDQLPNAIHSLISDIINNVLQRLSESSHDIEQIVQESLFSDSGLTSPITVINAEDRSESSQSALSQQTINNEEDTFDDNKISSSEITWENLLDEKSSDEKIDRSFEEMKCLLEEVVQSSNDITVEIIENKTTITLPNQIQSVPIIESESQQTIIKPQTDYIMAQSSVAMESDSTSEITEIENVSSKLPPAFHDSSPTNTEDDSLELIHALQGHSIIHPSSTFMEVQPSTTNQSSLSTSHIEKIDVQSASRPERSASSTTTSSQITSSDRYVSYAIHEMGDSSQERLPSFPLVADMPVYEPGKTTSDGNKDEQIQSESNANINKIITKDDDLTELDATENLTYSDDVLLQKLHASAPNREKNLDASSTDEDVDDANFNELENNDVVNLHRIMDEMNQYHESVSQEFEQTYQRYNISNSSSTSTKPTTDDVYIIPGYSGLWRSSTNNNRESPSANDADDEDDRKPSATTVKTRTIVRTSDPNKLQSFLQTHQEITSHDIPPVRTDAYDIFNRPLNEFSFDISESDSFKTCASTITSSITSKQFKQSDLLNTPISEEDEQQRLASPDEKIILIRECDRGVSLPATMKIQFDDMALRLSASTPIDAALYSTTQTDLPSPSTLSEPIQQTIASCHTSTTSLSSNESEKQKLPSQSWLNTINTITATNEGPDGRK</sequence>
<feature type="compositionally biased region" description="Low complexity" evidence="1">
    <location>
        <begin position="129"/>
        <end position="163"/>
    </location>
</feature>
<feature type="compositionally biased region" description="Polar residues" evidence="1">
    <location>
        <begin position="659"/>
        <end position="668"/>
    </location>
</feature>
<feature type="region of interest" description="Disordered" evidence="1">
    <location>
        <begin position="2256"/>
        <end position="2280"/>
    </location>
</feature>
<feature type="compositionally biased region" description="Basic and acidic residues" evidence="1">
    <location>
        <begin position="1100"/>
        <end position="1116"/>
    </location>
</feature>
<feature type="compositionally biased region" description="Low complexity" evidence="1">
    <location>
        <begin position="2256"/>
        <end position="2270"/>
    </location>
</feature>
<feature type="compositionally biased region" description="Polar residues" evidence="1">
    <location>
        <begin position="112"/>
        <end position="122"/>
    </location>
</feature>
<name>A0A816P208_9BILA</name>
<feature type="region of interest" description="Disordered" evidence="1">
    <location>
        <begin position="1097"/>
        <end position="1130"/>
    </location>
</feature>
<proteinExistence type="predicted"/>
<feature type="region of interest" description="Disordered" evidence="1">
    <location>
        <begin position="900"/>
        <end position="979"/>
    </location>
</feature>
<organism evidence="2 3">
    <name type="scientific">Rotaria magnacalcarata</name>
    <dbReference type="NCBI Taxonomy" id="392030"/>
    <lineage>
        <taxon>Eukaryota</taxon>
        <taxon>Metazoa</taxon>
        <taxon>Spiralia</taxon>
        <taxon>Gnathifera</taxon>
        <taxon>Rotifera</taxon>
        <taxon>Eurotatoria</taxon>
        <taxon>Bdelloidea</taxon>
        <taxon>Philodinida</taxon>
        <taxon>Philodinidae</taxon>
        <taxon>Rotaria</taxon>
    </lineage>
</organism>
<feature type="compositionally biased region" description="Basic and acidic residues" evidence="1">
    <location>
        <begin position="1471"/>
        <end position="1498"/>
    </location>
</feature>
<feature type="compositionally biased region" description="Basic and acidic residues" evidence="1">
    <location>
        <begin position="839"/>
        <end position="850"/>
    </location>
</feature>
<feature type="compositionally biased region" description="Low complexity" evidence="1">
    <location>
        <begin position="2019"/>
        <end position="2032"/>
    </location>
</feature>
<feature type="region of interest" description="Disordered" evidence="1">
    <location>
        <begin position="1974"/>
        <end position="1996"/>
    </location>
</feature>
<feature type="region of interest" description="Disordered" evidence="1">
    <location>
        <begin position="2736"/>
        <end position="2758"/>
    </location>
</feature>
<reference evidence="2" key="1">
    <citation type="submission" date="2021-02" db="EMBL/GenBank/DDBJ databases">
        <authorList>
            <person name="Nowell W R."/>
        </authorList>
    </citation>
    <scope>NUCLEOTIDE SEQUENCE</scope>
</reference>
<evidence type="ECO:0000313" key="2">
    <source>
        <dbReference type="EMBL" id="CAF2042572.1"/>
    </source>
</evidence>
<feature type="region of interest" description="Disordered" evidence="1">
    <location>
        <begin position="992"/>
        <end position="1082"/>
    </location>
</feature>
<feature type="compositionally biased region" description="Polar residues" evidence="1">
    <location>
        <begin position="1884"/>
        <end position="1909"/>
    </location>
</feature>
<evidence type="ECO:0000256" key="1">
    <source>
        <dbReference type="SAM" id="MobiDB-lite"/>
    </source>
</evidence>
<feature type="region of interest" description="Disordered" evidence="1">
    <location>
        <begin position="1667"/>
        <end position="1708"/>
    </location>
</feature>
<feature type="region of interest" description="Disordered" evidence="1">
    <location>
        <begin position="2998"/>
        <end position="3040"/>
    </location>
</feature>
<feature type="compositionally biased region" description="Basic and acidic residues" evidence="1">
    <location>
        <begin position="1036"/>
        <end position="1046"/>
    </location>
</feature>
<feature type="region of interest" description="Disordered" evidence="1">
    <location>
        <begin position="1393"/>
        <end position="1524"/>
    </location>
</feature>
<feature type="compositionally biased region" description="Basic and acidic residues" evidence="1">
    <location>
        <begin position="1825"/>
        <end position="1835"/>
    </location>
</feature>
<feature type="compositionally biased region" description="Polar residues" evidence="1">
    <location>
        <begin position="2998"/>
        <end position="3012"/>
    </location>
</feature>
<feature type="region of interest" description="Disordered" evidence="1">
    <location>
        <begin position="1303"/>
        <end position="1327"/>
    </location>
</feature>
<feature type="region of interest" description="Disordered" evidence="1">
    <location>
        <begin position="1725"/>
        <end position="1795"/>
    </location>
</feature>
<dbReference type="Proteomes" id="UP000663856">
    <property type="component" value="Unassembled WGS sequence"/>
</dbReference>
<feature type="compositionally biased region" description="Basic and acidic residues" evidence="1">
    <location>
        <begin position="1430"/>
        <end position="1457"/>
    </location>
</feature>
<feature type="compositionally biased region" description="Low complexity" evidence="1">
    <location>
        <begin position="3020"/>
        <end position="3040"/>
    </location>
</feature>
<feature type="region of interest" description="Disordered" evidence="1">
    <location>
        <begin position="304"/>
        <end position="323"/>
    </location>
</feature>
<feature type="region of interest" description="Disordered" evidence="1">
    <location>
        <begin position="642"/>
        <end position="668"/>
    </location>
</feature>
<comment type="caution">
    <text evidence="2">The sequence shown here is derived from an EMBL/GenBank/DDBJ whole genome shotgun (WGS) entry which is preliminary data.</text>
</comment>
<feature type="region of interest" description="Disordered" evidence="1">
    <location>
        <begin position="112"/>
        <end position="163"/>
    </location>
</feature>
<feature type="compositionally biased region" description="Basic and acidic residues" evidence="1">
    <location>
        <begin position="1691"/>
        <end position="1708"/>
    </location>
</feature>
<feature type="compositionally biased region" description="Polar residues" evidence="1">
    <location>
        <begin position="2833"/>
        <end position="2844"/>
    </location>
</feature>
<feature type="region of interest" description="Disordered" evidence="1">
    <location>
        <begin position="3214"/>
        <end position="3244"/>
    </location>
</feature>